<evidence type="ECO:0000313" key="9">
    <source>
        <dbReference type="Proteomes" id="UP000178613"/>
    </source>
</evidence>
<proteinExistence type="inferred from homology"/>
<evidence type="ECO:0000313" key="8">
    <source>
        <dbReference type="EMBL" id="OHA71202.1"/>
    </source>
</evidence>
<reference evidence="8 9" key="1">
    <citation type="journal article" date="2016" name="Nat. Commun.">
        <title>Thousands of microbial genomes shed light on interconnected biogeochemical processes in an aquifer system.</title>
        <authorList>
            <person name="Anantharaman K."/>
            <person name="Brown C.T."/>
            <person name="Hug L.A."/>
            <person name="Sharon I."/>
            <person name="Castelle C.J."/>
            <person name="Probst A.J."/>
            <person name="Thomas B.C."/>
            <person name="Singh A."/>
            <person name="Wilkins M.J."/>
            <person name="Karaoz U."/>
            <person name="Brodie E.L."/>
            <person name="Williams K.H."/>
            <person name="Hubbard S.S."/>
            <person name="Banfield J.F."/>
        </authorList>
    </citation>
    <scope>NUCLEOTIDE SEQUENCE [LARGE SCALE GENOMIC DNA]</scope>
</reference>
<comment type="catalytic activity">
    <reaction evidence="4 5">
        <text>tRNA(His) + L-histidine + ATP = L-histidyl-tRNA(His) + AMP + diphosphate + H(+)</text>
        <dbReference type="Rhea" id="RHEA:17313"/>
        <dbReference type="Rhea" id="RHEA-COMP:9665"/>
        <dbReference type="Rhea" id="RHEA-COMP:9689"/>
        <dbReference type="ChEBI" id="CHEBI:15378"/>
        <dbReference type="ChEBI" id="CHEBI:30616"/>
        <dbReference type="ChEBI" id="CHEBI:33019"/>
        <dbReference type="ChEBI" id="CHEBI:57595"/>
        <dbReference type="ChEBI" id="CHEBI:78442"/>
        <dbReference type="ChEBI" id="CHEBI:78527"/>
        <dbReference type="ChEBI" id="CHEBI:456215"/>
        <dbReference type="EC" id="6.1.1.21"/>
    </reaction>
</comment>
<evidence type="ECO:0000259" key="7">
    <source>
        <dbReference type="PROSITE" id="PS50862"/>
    </source>
</evidence>
<dbReference type="GO" id="GO:0006427">
    <property type="term" value="P:histidyl-tRNA aminoacylation"/>
    <property type="evidence" value="ECO:0007669"/>
    <property type="project" value="UniProtKB-UniRule"/>
</dbReference>
<keyword evidence="5 8" id="KW-0436">Ligase</keyword>
<dbReference type="NCBIfam" id="TIGR00442">
    <property type="entry name" value="hisS"/>
    <property type="match status" value="1"/>
</dbReference>
<evidence type="ECO:0000256" key="3">
    <source>
        <dbReference type="ARBA" id="ARBA00023146"/>
    </source>
</evidence>
<feature type="domain" description="Aminoacyl-transfer RNA synthetases class-II family profile" evidence="7">
    <location>
        <begin position="25"/>
        <end position="337"/>
    </location>
</feature>
<gene>
    <name evidence="5" type="primary">hisS</name>
    <name evidence="8" type="ORF">A3D64_02975</name>
</gene>
<dbReference type="InterPro" id="IPR015807">
    <property type="entry name" value="His-tRNA-ligase"/>
</dbReference>
<comment type="caution">
    <text evidence="8">The sequence shown here is derived from an EMBL/GenBank/DDBJ whole genome shotgun (WGS) entry which is preliminary data.</text>
</comment>
<feature type="binding site" evidence="6">
    <location>
        <begin position="85"/>
        <end position="87"/>
    </location>
    <ligand>
        <name>L-histidine</name>
        <dbReference type="ChEBI" id="CHEBI:57595"/>
    </ligand>
</feature>
<feature type="binding site" evidence="6">
    <location>
        <position position="130"/>
    </location>
    <ligand>
        <name>L-histidine</name>
        <dbReference type="ChEBI" id="CHEBI:57595"/>
    </ligand>
</feature>
<feature type="binding site" evidence="6">
    <location>
        <position position="261"/>
    </location>
    <ligand>
        <name>L-histidine</name>
        <dbReference type="ChEBI" id="CHEBI:57595"/>
    </ligand>
</feature>
<evidence type="ECO:0000256" key="1">
    <source>
        <dbReference type="ARBA" id="ARBA00008226"/>
    </source>
</evidence>
<dbReference type="Gene3D" id="3.40.50.800">
    <property type="entry name" value="Anticodon-binding domain"/>
    <property type="match status" value="1"/>
</dbReference>
<dbReference type="GO" id="GO:0005737">
    <property type="term" value="C:cytoplasm"/>
    <property type="evidence" value="ECO:0007669"/>
    <property type="project" value="UniProtKB-SubCell"/>
</dbReference>
<sequence>MAKKPRFQRPTGMRDILPEEQPYFEKIYRTVDEVARFYGFGKIDTPIVEDVELYERGTGQSTDIVEKQMYSFKTRGGDALALRPEFTPGIVRAYNEHGMLNLPQPVKLYACGPLFRYEHPQAGRYRQFHQVDFEVFGEESAAIDAQVIQIFYTVLKELKFGHLICEVNSIGDTACRPYYKKVLTNFLRPRQNSLCADCKRRTRENPLRVLDCKEEKCQRLKAQAPQILDHLCEQCKSHFKSLLEFLDEADLPYHLDPYLVRGLDYYTKTVFEIFSETAVQEQKEEVISRSALVGGGRYDSLVRLLGGKDVPATGAAAGVERIIAAMKERGFPPAEIPGPKVFLAQLGDLPKKRSLKLLEELRKAKIPIAESLGRDSLRTQLARADKLEVEYTLILGQREVLDGAIVIRKMDTGEQQTVKMAKVIDELRKRLSDKSK</sequence>
<evidence type="ECO:0000256" key="4">
    <source>
        <dbReference type="ARBA" id="ARBA00047639"/>
    </source>
</evidence>
<protein>
    <recommendedName>
        <fullName evidence="5">Histidine--tRNA ligase</fullName>
        <ecNumber evidence="5">6.1.1.21</ecNumber>
    </recommendedName>
    <alternativeName>
        <fullName evidence="5">Histidyl-tRNA synthetase</fullName>
        <shortName evidence="5">HisRS</shortName>
    </alternativeName>
</protein>
<evidence type="ECO:0000256" key="6">
    <source>
        <dbReference type="PIRSR" id="PIRSR001549-1"/>
    </source>
</evidence>
<feature type="binding site" evidence="6">
    <location>
        <position position="134"/>
    </location>
    <ligand>
        <name>L-histidine</name>
        <dbReference type="ChEBI" id="CHEBI:57595"/>
    </ligand>
</feature>
<dbReference type="EC" id="6.1.1.21" evidence="5"/>
<dbReference type="GO" id="GO:0005524">
    <property type="term" value="F:ATP binding"/>
    <property type="evidence" value="ECO:0007669"/>
    <property type="project" value="UniProtKB-UniRule"/>
</dbReference>
<dbReference type="InterPro" id="IPR041715">
    <property type="entry name" value="HisRS-like_core"/>
</dbReference>
<dbReference type="InterPro" id="IPR004516">
    <property type="entry name" value="HisRS/HisZ"/>
</dbReference>
<dbReference type="EMBL" id="MHUB01000007">
    <property type="protein sequence ID" value="OHA71202.1"/>
    <property type="molecule type" value="Genomic_DNA"/>
</dbReference>
<comment type="subcellular location">
    <subcellularLocation>
        <location evidence="5">Cytoplasm</location>
    </subcellularLocation>
</comment>
<dbReference type="InterPro" id="IPR006195">
    <property type="entry name" value="aa-tRNA-synth_II"/>
</dbReference>
<dbReference type="InterPro" id="IPR004154">
    <property type="entry name" value="Anticodon-bd"/>
</dbReference>
<dbReference type="PIRSF" id="PIRSF001549">
    <property type="entry name" value="His-tRNA_synth"/>
    <property type="match status" value="1"/>
</dbReference>
<dbReference type="PROSITE" id="PS50862">
    <property type="entry name" value="AA_TRNA_LIGASE_II"/>
    <property type="match status" value="1"/>
</dbReference>
<dbReference type="CDD" id="cd00773">
    <property type="entry name" value="HisRS-like_core"/>
    <property type="match status" value="1"/>
</dbReference>
<keyword evidence="3 5" id="KW-0030">Aminoacyl-tRNA synthetase</keyword>
<keyword evidence="2 5" id="KW-0547">Nucleotide-binding</keyword>
<dbReference type="HAMAP" id="MF_00127">
    <property type="entry name" value="His_tRNA_synth"/>
    <property type="match status" value="1"/>
</dbReference>
<keyword evidence="5" id="KW-0963">Cytoplasm</keyword>
<keyword evidence="5" id="KW-0648">Protein biosynthesis</keyword>
<comment type="similarity">
    <text evidence="1 5">Belongs to the class-II aminoacyl-tRNA synthetase family.</text>
</comment>
<dbReference type="InterPro" id="IPR036621">
    <property type="entry name" value="Anticodon-bd_dom_sf"/>
</dbReference>
<dbReference type="GO" id="GO:0004821">
    <property type="term" value="F:histidine-tRNA ligase activity"/>
    <property type="evidence" value="ECO:0007669"/>
    <property type="project" value="UniProtKB-UniRule"/>
</dbReference>
<dbReference type="Proteomes" id="UP000178613">
    <property type="component" value="Unassembled WGS sequence"/>
</dbReference>
<dbReference type="AlphaFoldDB" id="A0A1G2RFZ6"/>
<dbReference type="PANTHER" id="PTHR43707">
    <property type="entry name" value="HISTIDYL-TRNA SYNTHETASE"/>
    <property type="match status" value="1"/>
</dbReference>
<dbReference type="SUPFAM" id="SSF55681">
    <property type="entry name" value="Class II aaRS and biotin synthetases"/>
    <property type="match status" value="1"/>
</dbReference>
<evidence type="ECO:0000256" key="2">
    <source>
        <dbReference type="ARBA" id="ARBA00022741"/>
    </source>
</evidence>
<organism evidence="8 9">
    <name type="scientific">Candidatus Wildermuthbacteria bacterium RIFCSPHIGHO2_02_FULL_49_9</name>
    <dbReference type="NCBI Taxonomy" id="1802456"/>
    <lineage>
        <taxon>Bacteria</taxon>
        <taxon>Candidatus Wildermuthiibacteriota</taxon>
    </lineage>
</organism>
<dbReference type="InterPro" id="IPR045864">
    <property type="entry name" value="aa-tRNA-synth_II/BPL/LPL"/>
</dbReference>
<dbReference type="Gene3D" id="3.30.930.10">
    <property type="entry name" value="Bira Bifunctional Protein, Domain 2"/>
    <property type="match status" value="1"/>
</dbReference>
<dbReference type="Pfam" id="PF13393">
    <property type="entry name" value="tRNA-synt_His"/>
    <property type="match status" value="1"/>
</dbReference>
<accession>A0A1G2RFZ6</accession>
<dbReference type="PANTHER" id="PTHR43707:SF1">
    <property type="entry name" value="HISTIDINE--TRNA LIGASE, MITOCHONDRIAL-RELATED"/>
    <property type="match status" value="1"/>
</dbReference>
<comment type="subunit">
    <text evidence="5">Homodimer.</text>
</comment>
<evidence type="ECO:0000256" key="5">
    <source>
        <dbReference type="HAMAP-Rule" id="MF_00127"/>
    </source>
</evidence>
<keyword evidence="5" id="KW-0067">ATP-binding</keyword>
<feature type="binding site" evidence="6">
    <location>
        <position position="116"/>
    </location>
    <ligand>
        <name>L-histidine</name>
        <dbReference type="ChEBI" id="CHEBI:57595"/>
    </ligand>
</feature>
<dbReference type="SUPFAM" id="SSF52954">
    <property type="entry name" value="Class II aaRS ABD-related"/>
    <property type="match status" value="1"/>
</dbReference>
<feature type="binding site" evidence="6">
    <location>
        <begin position="265"/>
        <end position="266"/>
    </location>
    <ligand>
        <name>L-histidine</name>
        <dbReference type="ChEBI" id="CHEBI:57595"/>
    </ligand>
</feature>
<dbReference type="Pfam" id="PF03129">
    <property type="entry name" value="HGTP_anticodon"/>
    <property type="match status" value="1"/>
</dbReference>
<name>A0A1G2RFZ6_9BACT</name>